<evidence type="ECO:0000256" key="1">
    <source>
        <dbReference type="ARBA" id="ARBA00004138"/>
    </source>
</evidence>
<dbReference type="InterPro" id="IPR053879">
    <property type="entry name" value="HYDIN_VesB_CFA65-like_Ig"/>
</dbReference>
<keyword evidence="5" id="KW-0966">Cell projection</keyword>
<dbReference type="AlphaFoldDB" id="A0A0A9WYZ1"/>
<evidence type="ECO:0000313" key="7">
    <source>
        <dbReference type="EMBL" id="JAG13682.1"/>
    </source>
</evidence>
<dbReference type="GO" id="GO:1904158">
    <property type="term" value="P:axonemal central apparatus assembly"/>
    <property type="evidence" value="ECO:0007669"/>
    <property type="project" value="TreeGrafter"/>
</dbReference>
<reference evidence="7" key="2">
    <citation type="submission" date="2014-07" db="EMBL/GenBank/DDBJ databases">
        <authorList>
            <person name="Hull J."/>
        </authorList>
    </citation>
    <scope>NUCLEOTIDE SEQUENCE</scope>
</reference>
<organism evidence="7">
    <name type="scientific">Lygus hesperus</name>
    <name type="common">Western plant bug</name>
    <dbReference type="NCBI Taxonomy" id="30085"/>
    <lineage>
        <taxon>Eukaryota</taxon>
        <taxon>Metazoa</taxon>
        <taxon>Ecdysozoa</taxon>
        <taxon>Arthropoda</taxon>
        <taxon>Hexapoda</taxon>
        <taxon>Insecta</taxon>
        <taxon>Pterygota</taxon>
        <taxon>Neoptera</taxon>
        <taxon>Paraneoptera</taxon>
        <taxon>Hemiptera</taxon>
        <taxon>Heteroptera</taxon>
        <taxon>Panheteroptera</taxon>
        <taxon>Cimicomorpha</taxon>
        <taxon>Miridae</taxon>
        <taxon>Mirini</taxon>
        <taxon>Lygus</taxon>
    </lineage>
</organism>
<sequence>MASTSKKKERNSYQAPSVFGKSLDCLKDCSLSMREMFKIFAGPEKELPVELPPSLYLVELKRSHEERQALLKRNQVLEKKKEFKGELEVTPNVIVFQNWFINHSFSVKFTISNRLKNPLDVNVSCEPSPHFSIASQTSTRHFKLANGITTPFSVIFLPDACRDYKHQITITTSFSKIIIPIIAVGPRPILDFPDKVDFGEIPVKVFIKRVLTISNVGDSQAAASLITDSPFGVSPKTVCIQPSQSCALEVVFCSKIPGLFFGTLKIAYDNGDEMVVKMVAIAGNSQVWLEKSL</sequence>
<evidence type="ECO:0000256" key="3">
    <source>
        <dbReference type="ARBA" id="ARBA00022490"/>
    </source>
</evidence>
<reference evidence="7" key="1">
    <citation type="journal article" date="2014" name="PLoS ONE">
        <title>Transcriptome-Based Identification of ABC Transporters in the Western Tarnished Plant Bug Lygus hesperus.</title>
        <authorList>
            <person name="Hull J.J."/>
            <person name="Chaney K."/>
            <person name="Geib S.M."/>
            <person name="Fabrick J.A."/>
            <person name="Brent C.S."/>
            <person name="Walsh D."/>
            <person name="Lavine L.C."/>
        </authorList>
    </citation>
    <scope>NUCLEOTIDE SEQUENCE</scope>
</reference>
<dbReference type="GO" id="GO:0005930">
    <property type="term" value="C:axoneme"/>
    <property type="evidence" value="ECO:0007669"/>
    <property type="project" value="TreeGrafter"/>
</dbReference>
<keyword evidence="3" id="KW-0963">Cytoplasm</keyword>
<dbReference type="EMBL" id="GBHO01029922">
    <property type="protein sequence ID" value="JAG13682.1"/>
    <property type="molecule type" value="Transcribed_RNA"/>
</dbReference>
<proteinExistence type="predicted"/>
<feature type="domain" description="HYDIN/VesB/CFA65-like Ig-like" evidence="6">
    <location>
        <begin position="188"/>
        <end position="275"/>
    </location>
</feature>
<dbReference type="InterPro" id="IPR033305">
    <property type="entry name" value="Hydin-like"/>
</dbReference>
<comment type="subcellular location">
    <subcellularLocation>
        <location evidence="1">Cell projection</location>
        <location evidence="1">Cilium</location>
    </subcellularLocation>
    <subcellularLocation>
        <location evidence="2">Cytoplasm</location>
    </subcellularLocation>
</comment>
<dbReference type="InterPro" id="IPR013783">
    <property type="entry name" value="Ig-like_fold"/>
</dbReference>
<dbReference type="Pfam" id="PF22544">
    <property type="entry name" value="HYDIN_VesB_CFA65-like_Ig"/>
    <property type="match status" value="1"/>
</dbReference>
<dbReference type="PANTHER" id="PTHR23053:SF0">
    <property type="entry name" value="HYDROCEPHALUS-INDUCING PROTEIN HOMOLOG"/>
    <property type="match status" value="1"/>
</dbReference>
<evidence type="ECO:0000256" key="4">
    <source>
        <dbReference type="ARBA" id="ARBA00023069"/>
    </source>
</evidence>
<gene>
    <name evidence="7" type="ORF">CM83_14476</name>
</gene>
<dbReference type="Gene3D" id="2.60.40.10">
    <property type="entry name" value="Immunoglobulins"/>
    <property type="match status" value="2"/>
</dbReference>
<dbReference type="PANTHER" id="PTHR23053">
    <property type="entry name" value="DLEC1 DELETED IN LUNG AND ESOPHAGEAL CANCER 1"/>
    <property type="match status" value="1"/>
</dbReference>
<keyword evidence="4" id="KW-0969">Cilium</keyword>
<dbReference type="GO" id="GO:0003341">
    <property type="term" value="P:cilium movement"/>
    <property type="evidence" value="ECO:0007669"/>
    <property type="project" value="TreeGrafter"/>
</dbReference>
<name>A0A0A9WYZ1_LYGHE</name>
<evidence type="ECO:0000256" key="5">
    <source>
        <dbReference type="ARBA" id="ARBA00023273"/>
    </source>
</evidence>
<feature type="non-terminal residue" evidence="7">
    <location>
        <position position="293"/>
    </location>
</feature>
<evidence type="ECO:0000256" key="2">
    <source>
        <dbReference type="ARBA" id="ARBA00004496"/>
    </source>
</evidence>
<evidence type="ECO:0000259" key="6">
    <source>
        <dbReference type="Pfam" id="PF22544"/>
    </source>
</evidence>
<accession>A0A0A9WYZ1</accession>
<protein>
    <recommendedName>
        <fullName evidence="6">HYDIN/VesB/CFA65-like Ig-like domain-containing protein</fullName>
    </recommendedName>
</protein>